<dbReference type="Gene3D" id="2.30.110.10">
    <property type="entry name" value="Electron Transport, Fmn-binding Protein, Chain A"/>
    <property type="match status" value="1"/>
</dbReference>
<dbReference type="EMBL" id="BONY01000092">
    <property type="protein sequence ID" value="GIH10352.1"/>
    <property type="molecule type" value="Genomic_DNA"/>
</dbReference>
<dbReference type="GO" id="GO:0070967">
    <property type="term" value="F:coenzyme F420 binding"/>
    <property type="evidence" value="ECO:0007669"/>
    <property type="project" value="TreeGrafter"/>
</dbReference>
<dbReference type="PANTHER" id="PTHR35176">
    <property type="entry name" value="HEME OXYGENASE HI_0854-RELATED"/>
    <property type="match status" value="1"/>
</dbReference>
<dbReference type="InterPro" id="IPR011576">
    <property type="entry name" value="Pyridox_Oxase_N"/>
</dbReference>
<gene>
    <name evidence="3" type="ORF">Rhe02_84190</name>
</gene>
<proteinExistence type="predicted"/>
<accession>A0A8J3QHX5</accession>
<dbReference type="PANTHER" id="PTHR35176:SF11">
    <property type="entry name" value="PYRIDOXAMINE 5'-PHOSPHATE OXIDASE FAMILY PROTEIN"/>
    <property type="match status" value="1"/>
</dbReference>
<dbReference type="GO" id="GO:0016627">
    <property type="term" value="F:oxidoreductase activity, acting on the CH-CH group of donors"/>
    <property type="evidence" value="ECO:0007669"/>
    <property type="project" value="TreeGrafter"/>
</dbReference>
<name>A0A8J3QHX5_9ACTN</name>
<protein>
    <submittedName>
        <fullName evidence="3">PPOX class F420-dependent oxidoreductase</fullName>
    </submittedName>
</protein>
<dbReference type="InterPro" id="IPR052019">
    <property type="entry name" value="F420H2_bilvrd_red/Heme_oxyg"/>
</dbReference>
<keyword evidence="4" id="KW-1185">Reference proteome</keyword>
<dbReference type="RefSeq" id="WP_203914067.1">
    <property type="nucleotide sequence ID" value="NZ_BONY01000092.1"/>
</dbReference>
<dbReference type="InterPro" id="IPR019965">
    <property type="entry name" value="PPOX_F420-dep_Rv2061_put"/>
</dbReference>
<reference evidence="3" key="1">
    <citation type="submission" date="2021-01" db="EMBL/GenBank/DDBJ databases">
        <title>Whole genome shotgun sequence of Rhizocola hellebori NBRC 109834.</title>
        <authorList>
            <person name="Komaki H."/>
            <person name="Tamura T."/>
        </authorList>
    </citation>
    <scope>NUCLEOTIDE SEQUENCE</scope>
    <source>
        <strain evidence="3">NBRC 109834</strain>
    </source>
</reference>
<dbReference type="GO" id="GO:0005829">
    <property type="term" value="C:cytosol"/>
    <property type="evidence" value="ECO:0007669"/>
    <property type="project" value="TreeGrafter"/>
</dbReference>
<keyword evidence="1" id="KW-0560">Oxidoreductase</keyword>
<evidence type="ECO:0000256" key="1">
    <source>
        <dbReference type="ARBA" id="ARBA00023002"/>
    </source>
</evidence>
<feature type="domain" description="Pyridoxamine 5'-phosphate oxidase N-terminal" evidence="2">
    <location>
        <begin position="6"/>
        <end position="97"/>
    </location>
</feature>
<dbReference type="AlphaFoldDB" id="A0A8J3QHX5"/>
<comment type="caution">
    <text evidence="3">The sequence shown here is derived from an EMBL/GenBank/DDBJ whole genome shotgun (WGS) entry which is preliminary data.</text>
</comment>
<dbReference type="NCBIfam" id="TIGR03666">
    <property type="entry name" value="Rv2061_F420"/>
    <property type="match status" value="1"/>
</dbReference>
<evidence type="ECO:0000259" key="2">
    <source>
        <dbReference type="Pfam" id="PF01243"/>
    </source>
</evidence>
<organism evidence="3 4">
    <name type="scientific">Rhizocola hellebori</name>
    <dbReference type="NCBI Taxonomy" id="1392758"/>
    <lineage>
        <taxon>Bacteria</taxon>
        <taxon>Bacillati</taxon>
        <taxon>Actinomycetota</taxon>
        <taxon>Actinomycetes</taxon>
        <taxon>Micromonosporales</taxon>
        <taxon>Micromonosporaceae</taxon>
        <taxon>Rhizocola</taxon>
    </lineage>
</organism>
<dbReference type="Proteomes" id="UP000612899">
    <property type="component" value="Unassembled WGS sequence"/>
</dbReference>
<sequence length="127" mass="13792">MSSLQELADSSYALVTTFRKDGRAVATPVWIVKFEDGLAFWTVKDTGKVKRIRRAGKVTVATCDLRGNNAGPAAPGTAEILDYPGTERVRAALRRKYGLIGRITLAGSRLRRGKYGTVGIKVVLTPQ</sequence>
<dbReference type="InterPro" id="IPR012349">
    <property type="entry name" value="Split_barrel_FMN-bd"/>
</dbReference>
<dbReference type="Pfam" id="PF01243">
    <property type="entry name" value="PNPOx_N"/>
    <property type="match status" value="1"/>
</dbReference>
<evidence type="ECO:0000313" key="4">
    <source>
        <dbReference type="Proteomes" id="UP000612899"/>
    </source>
</evidence>
<evidence type="ECO:0000313" key="3">
    <source>
        <dbReference type="EMBL" id="GIH10352.1"/>
    </source>
</evidence>
<dbReference type="SUPFAM" id="SSF50475">
    <property type="entry name" value="FMN-binding split barrel"/>
    <property type="match status" value="1"/>
</dbReference>